<feature type="compositionally biased region" description="Basic and acidic residues" evidence="1">
    <location>
        <begin position="217"/>
        <end position="229"/>
    </location>
</feature>
<protein>
    <submittedName>
        <fullName evidence="2">Uncharacterized protein</fullName>
    </submittedName>
</protein>
<gene>
    <name evidence="2" type="ORF">BSL78_23529</name>
</gene>
<feature type="compositionally biased region" description="Basic residues" evidence="1">
    <location>
        <begin position="143"/>
        <end position="165"/>
    </location>
</feature>
<feature type="region of interest" description="Disordered" evidence="1">
    <location>
        <begin position="51"/>
        <end position="298"/>
    </location>
</feature>
<name>A0A2G8JV36_STIJA</name>
<feature type="compositionally biased region" description="Basic and acidic residues" evidence="1">
    <location>
        <begin position="62"/>
        <end position="71"/>
    </location>
</feature>
<evidence type="ECO:0000313" key="2">
    <source>
        <dbReference type="EMBL" id="PIK39621.1"/>
    </source>
</evidence>
<organism evidence="2 3">
    <name type="scientific">Stichopus japonicus</name>
    <name type="common">Sea cucumber</name>
    <dbReference type="NCBI Taxonomy" id="307972"/>
    <lineage>
        <taxon>Eukaryota</taxon>
        <taxon>Metazoa</taxon>
        <taxon>Echinodermata</taxon>
        <taxon>Eleutherozoa</taxon>
        <taxon>Echinozoa</taxon>
        <taxon>Holothuroidea</taxon>
        <taxon>Aspidochirotacea</taxon>
        <taxon>Aspidochirotida</taxon>
        <taxon>Stichopodidae</taxon>
        <taxon>Apostichopus</taxon>
    </lineage>
</organism>
<accession>A0A2G8JV36</accession>
<evidence type="ECO:0000256" key="1">
    <source>
        <dbReference type="SAM" id="MobiDB-lite"/>
    </source>
</evidence>
<evidence type="ECO:0000313" key="3">
    <source>
        <dbReference type="Proteomes" id="UP000230750"/>
    </source>
</evidence>
<reference evidence="2 3" key="1">
    <citation type="journal article" date="2017" name="PLoS Biol.">
        <title>The sea cucumber genome provides insights into morphological evolution and visceral regeneration.</title>
        <authorList>
            <person name="Zhang X."/>
            <person name="Sun L."/>
            <person name="Yuan J."/>
            <person name="Sun Y."/>
            <person name="Gao Y."/>
            <person name="Zhang L."/>
            <person name="Li S."/>
            <person name="Dai H."/>
            <person name="Hamel J.F."/>
            <person name="Liu C."/>
            <person name="Yu Y."/>
            <person name="Liu S."/>
            <person name="Lin W."/>
            <person name="Guo K."/>
            <person name="Jin S."/>
            <person name="Xu P."/>
            <person name="Storey K.B."/>
            <person name="Huan P."/>
            <person name="Zhang T."/>
            <person name="Zhou Y."/>
            <person name="Zhang J."/>
            <person name="Lin C."/>
            <person name="Li X."/>
            <person name="Xing L."/>
            <person name="Huo D."/>
            <person name="Sun M."/>
            <person name="Wang L."/>
            <person name="Mercier A."/>
            <person name="Li F."/>
            <person name="Yang H."/>
            <person name="Xiang J."/>
        </authorList>
    </citation>
    <scope>NUCLEOTIDE SEQUENCE [LARGE SCALE GENOMIC DNA]</scope>
    <source>
        <strain evidence="2">Shaxun</strain>
        <tissue evidence="2">Muscle</tissue>
    </source>
</reference>
<dbReference type="EMBL" id="MRZV01001219">
    <property type="protein sequence ID" value="PIK39621.1"/>
    <property type="molecule type" value="Genomic_DNA"/>
</dbReference>
<feature type="compositionally biased region" description="Basic and acidic residues" evidence="1">
    <location>
        <begin position="247"/>
        <end position="265"/>
    </location>
</feature>
<comment type="caution">
    <text evidence="2">The sequence shown here is derived from an EMBL/GenBank/DDBJ whole genome shotgun (WGS) entry which is preliminary data.</text>
</comment>
<dbReference type="AlphaFoldDB" id="A0A2G8JV36"/>
<feature type="compositionally biased region" description="Basic and acidic residues" evidence="1">
    <location>
        <begin position="279"/>
        <end position="298"/>
    </location>
</feature>
<feature type="compositionally biased region" description="Acidic residues" evidence="1">
    <location>
        <begin position="51"/>
        <end position="61"/>
    </location>
</feature>
<keyword evidence="3" id="KW-1185">Reference proteome</keyword>
<proteinExistence type="predicted"/>
<feature type="compositionally biased region" description="Basic and acidic residues" evidence="1">
    <location>
        <begin position="171"/>
        <end position="181"/>
    </location>
</feature>
<dbReference type="Proteomes" id="UP000230750">
    <property type="component" value="Unassembled WGS sequence"/>
</dbReference>
<sequence>MESLTEDLYSPRRPSISMANLAQTSEYIEDSFKLPAARVKSLPVSLAIEQDIDLGETEEDTESHYTAHDETPSPIRKPTVPTIHLLPPDVQTSLHPPHPERGTPIPPRKNSKQNPHRTLSERRRNASQTDSLSSGKAIELVKRMKTPPRSPKLRRISPKASRKSKGSPNSLRREENSRSKLLDGNSSSGESDSQHLPLVRQSLRDSNEALSVSHGSPLERTRIEEKDEALISWDSDDQTTASGLADDSEKRTDDKFNDSIDRTLNDDAETNPRRRSPHQRRDIHVNNGGERRSDSSKL</sequence>